<gene>
    <name evidence="16" type="ORF">HKI87_15g80590</name>
</gene>
<feature type="region of interest" description="Disordered" evidence="12">
    <location>
        <begin position="725"/>
        <end position="745"/>
    </location>
</feature>
<sequence length="949" mass="106155">MVLGLVVGLLQSKPGLAVAAFVIPWSVQKGHLQVPKVGAPVLVVFSYLWGYRRGQIRYRARKKLLDVAQVRDLDEATLRALIGELPAWVKFPDYDRCMWLNNMTQHWWPCLSTAICRTVKNRLQKVLQKRKPDLFSSIVFETFSMGSVPPRCSGAKVYNTNEEEIILDLEMTWAATNADIVLSVRLANGTVALPVQLSQVLFQGTVRLIFKPLVPQWPCFGAISVAFVGKPQVDFSLRLIGGELMSVPGLAPALHDLLKNRLLSAMVWPRRVYAPIMKHLRSRKGREAFQLRPKVSGLLRTHLIQAKDMRTNELSVIFATLELGGVTRRSKVLSSSSEIVFDEEEVLNFIVQHPDFEALRVTFYEVEALNTFDAQLLSCEDLTAQLRLKVDRDEIEMDPEVAVRRIGEGIMPILSVPSRKTVDVWLELGEGNGQVHIDFQYVSFSEEADLGAEVELEVSTPMPSLRNAGSQALSGLAGPSKPHNLVPSAGDTNSTDSLDSLLSKVEKAAAPAGGEPQGGRGRETRQTRKRKERENRRNRRNRGNNKSGDSSSGGKLVAAGDISGDATPRGRPGQRNAQIGVLYVSLQEARGLVNSDWSGLCSAFVRFAAGSSRYESKVASKSLVPTWKETFEMVISDTRECKNIRVEVWDQVSDFIGLFGHSNEFIGKTDIPLKHLLDSKATSNEWPVYGNDLSGEIQTGQVLISFQWVGVPLSPFYVTPSLNPTAEQRRDAEEERRQRSPSTTEYVKSTGKMVVLKVIRILILSMLLVTLLTVLIMPSLRVGAGMWFIRRWNNDFRPHWILLLNWWTQSKFAATLRQRTLDCTREVGHYYQRLYFALEALNASFKEAGHTWNLLKWVAAETMLVAAVLVTVKLILWADRNGIVAALMQPPWKWFDLDRVQEEFNERQVHMVNGNGGGSVNGEGSAGAPPSRAERGGAKRRRRRGEKLR</sequence>
<feature type="region of interest" description="Disordered" evidence="12">
    <location>
        <begin position="463"/>
        <end position="574"/>
    </location>
</feature>
<evidence type="ECO:0000256" key="5">
    <source>
        <dbReference type="ARBA" id="ARBA00022723"/>
    </source>
</evidence>
<evidence type="ECO:0000256" key="6">
    <source>
        <dbReference type="ARBA" id="ARBA00022737"/>
    </source>
</evidence>
<evidence type="ECO:0000256" key="2">
    <source>
        <dbReference type="ARBA" id="ARBA00006996"/>
    </source>
</evidence>
<feature type="domain" description="C2" evidence="14">
    <location>
        <begin position="283"/>
        <end position="399"/>
    </location>
</feature>
<feature type="compositionally biased region" description="Basic residues" evidence="12">
    <location>
        <begin position="938"/>
        <end position="949"/>
    </location>
</feature>
<dbReference type="SMART" id="SM00239">
    <property type="entry name" value="C2"/>
    <property type="match status" value="2"/>
</dbReference>
<dbReference type="GO" id="GO:0046872">
    <property type="term" value="F:metal ion binding"/>
    <property type="evidence" value="ECO:0007669"/>
    <property type="project" value="UniProtKB-KW"/>
</dbReference>
<evidence type="ECO:0000256" key="3">
    <source>
        <dbReference type="ARBA" id="ARBA00022448"/>
    </source>
</evidence>
<reference evidence="16 17" key="1">
    <citation type="submission" date="2024-03" db="EMBL/GenBank/DDBJ databases">
        <title>Complete genome sequence of the green alga Chloropicon roscoffensis RCC1871.</title>
        <authorList>
            <person name="Lemieux C."/>
            <person name="Pombert J.-F."/>
            <person name="Otis C."/>
            <person name="Turmel M."/>
        </authorList>
    </citation>
    <scope>NUCLEOTIDE SEQUENCE [LARGE SCALE GENOMIC DNA]</scope>
    <source>
        <strain evidence="16 17">RCC1871</strain>
    </source>
</reference>
<dbReference type="GO" id="GO:0008289">
    <property type="term" value="F:lipid binding"/>
    <property type="evidence" value="ECO:0007669"/>
    <property type="project" value="UniProtKB-KW"/>
</dbReference>
<dbReference type="EMBL" id="CP151515">
    <property type="protein sequence ID" value="WZN66492.1"/>
    <property type="molecule type" value="Genomic_DNA"/>
</dbReference>
<keyword evidence="10" id="KW-0446">Lipid-binding</keyword>
<dbReference type="GO" id="GO:0016020">
    <property type="term" value="C:membrane"/>
    <property type="evidence" value="ECO:0007669"/>
    <property type="project" value="UniProtKB-SubCell"/>
</dbReference>
<keyword evidence="4 13" id="KW-0812">Transmembrane</keyword>
<dbReference type="AlphaFoldDB" id="A0AAX4PJW0"/>
<evidence type="ECO:0000256" key="13">
    <source>
        <dbReference type="SAM" id="Phobius"/>
    </source>
</evidence>
<dbReference type="Proteomes" id="UP001472866">
    <property type="component" value="Chromosome 15"/>
</dbReference>
<dbReference type="GO" id="GO:0006869">
    <property type="term" value="P:lipid transport"/>
    <property type="evidence" value="ECO:0007669"/>
    <property type="project" value="UniProtKB-KW"/>
</dbReference>
<keyword evidence="11 13" id="KW-0472">Membrane</keyword>
<keyword evidence="5" id="KW-0479">Metal-binding</keyword>
<dbReference type="CDD" id="cd00030">
    <property type="entry name" value="C2"/>
    <property type="match status" value="1"/>
</dbReference>
<dbReference type="SUPFAM" id="SSF49562">
    <property type="entry name" value="C2 domain (Calcium/lipid-binding domain, CaLB)"/>
    <property type="match status" value="2"/>
</dbReference>
<feature type="compositionally biased region" description="Low complexity" evidence="12">
    <location>
        <begin position="491"/>
        <end position="503"/>
    </location>
</feature>
<evidence type="ECO:0000313" key="16">
    <source>
        <dbReference type="EMBL" id="WZN66492.1"/>
    </source>
</evidence>
<dbReference type="PANTHER" id="PTHR10774:SF190">
    <property type="entry name" value="C2 CALCIUM_LIPID-BINDING ENDONUCLEASE_EXONUCLEASE_PHOSPHATASE-RELATED"/>
    <property type="match status" value="1"/>
</dbReference>
<dbReference type="Pfam" id="PF00168">
    <property type="entry name" value="C2"/>
    <property type="match status" value="1"/>
</dbReference>
<dbReference type="InterPro" id="IPR039010">
    <property type="entry name" value="Synaptotagmin_SMP"/>
</dbReference>
<feature type="region of interest" description="Disordered" evidence="12">
    <location>
        <begin position="911"/>
        <end position="949"/>
    </location>
</feature>
<dbReference type="Pfam" id="PF17047">
    <property type="entry name" value="SMP_LBD"/>
    <property type="match status" value="1"/>
</dbReference>
<keyword evidence="3" id="KW-0813">Transport</keyword>
<evidence type="ECO:0000256" key="7">
    <source>
        <dbReference type="ARBA" id="ARBA00022837"/>
    </source>
</evidence>
<dbReference type="CDD" id="cd21677">
    <property type="entry name" value="SMP_SYT"/>
    <property type="match status" value="1"/>
</dbReference>
<dbReference type="InterPro" id="IPR035892">
    <property type="entry name" value="C2_domain_sf"/>
</dbReference>
<evidence type="ECO:0000313" key="17">
    <source>
        <dbReference type="Proteomes" id="UP001472866"/>
    </source>
</evidence>
<keyword evidence="6" id="KW-0677">Repeat</keyword>
<accession>A0AAX4PJW0</accession>
<keyword evidence="7" id="KW-0106">Calcium</keyword>
<feature type="domain" description="C2" evidence="14">
    <location>
        <begin position="562"/>
        <end position="687"/>
    </location>
</feature>
<dbReference type="Gene3D" id="2.60.40.150">
    <property type="entry name" value="C2 domain"/>
    <property type="match status" value="2"/>
</dbReference>
<dbReference type="GO" id="GO:0005783">
    <property type="term" value="C:endoplasmic reticulum"/>
    <property type="evidence" value="ECO:0007669"/>
    <property type="project" value="TreeGrafter"/>
</dbReference>
<keyword evidence="9" id="KW-0445">Lipid transport</keyword>
<proteinExistence type="inferred from homology"/>
<protein>
    <submittedName>
        <fullName evidence="16">Synaptotagmin-like mitochondrial-lipid-binding protein</fullName>
    </submittedName>
</protein>
<comment type="subcellular location">
    <subcellularLocation>
        <location evidence="1">Membrane</location>
        <topology evidence="1">Single-pass membrane protein</topology>
    </subcellularLocation>
</comment>
<feature type="compositionally biased region" description="Gly residues" evidence="12">
    <location>
        <begin position="914"/>
        <end position="925"/>
    </location>
</feature>
<evidence type="ECO:0000256" key="9">
    <source>
        <dbReference type="ARBA" id="ARBA00023055"/>
    </source>
</evidence>
<name>A0AAX4PJW0_9CHLO</name>
<evidence type="ECO:0000256" key="11">
    <source>
        <dbReference type="ARBA" id="ARBA00023136"/>
    </source>
</evidence>
<dbReference type="PROSITE" id="PS51847">
    <property type="entry name" value="SMP"/>
    <property type="match status" value="1"/>
</dbReference>
<dbReference type="InterPro" id="IPR031468">
    <property type="entry name" value="SMP_LBD"/>
</dbReference>
<evidence type="ECO:0000256" key="12">
    <source>
        <dbReference type="SAM" id="MobiDB-lite"/>
    </source>
</evidence>
<comment type="similarity">
    <text evidence="2">Belongs to the synaptotagmin family.</text>
</comment>
<dbReference type="PROSITE" id="PS50004">
    <property type="entry name" value="C2"/>
    <property type="match status" value="2"/>
</dbReference>
<feature type="transmembrane region" description="Helical" evidence="13">
    <location>
        <begin position="758"/>
        <end position="777"/>
    </location>
</feature>
<dbReference type="PANTHER" id="PTHR10774">
    <property type="entry name" value="EXTENDED SYNAPTOTAGMIN-RELATED"/>
    <property type="match status" value="1"/>
</dbReference>
<dbReference type="InterPro" id="IPR045050">
    <property type="entry name" value="Synaptotagmin_plant"/>
</dbReference>
<evidence type="ECO:0000259" key="15">
    <source>
        <dbReference type="PROSITE" id="PS51847"/>
    </source>
</evidence>
<evidence type="ECO:0000259" key="14">
    <source>
        <dbReference type="PROSITE" id="PS50004"/>
    </source>
</evidence>
<feature type="compositionally biased region" description="Basic residues" evidence="12">
    <location>
        <begin position="527"/>
        <end position="543"/>
    </location>
</feature>
<evidence type="ECO:0000256" key="1">
    <source>
        <dbReference type="ARBA" id="ARBA00004167"/>
    </source>
</evidence>
<evidence type="ECO:0000256" key="8">
    <source>
        <dbReference type="ARBA" id="ARBA00022989"/>
    </source>
</evidence>
<feature type="compositionally biased region" description="Low complexity" evidence="12">
    <location>
        <begin position="544"/>
        <end position="555"/>
    </location>
</feature>
<dbReference type="InterPro" id="IPR000008">
    <property type="entry name" value="C2_dom"/>
</dbReference>
<feature type="compositionally biased region" description="Basic and acidic residues" evidence="12">
    <location>
        <begin position="727"/>
        <end position="738"/>
    </location>
</feature>
<keyword evidence="8 13" id="KW-1133">Transmembrane helix</keyword>
<feature type="domain" description="SMP-LTD" evidence="15">
    <location>
        <begin position="90"/>
        <end position="277"/>
    </location>
</feature>
<keyword evidence="17" id="KW-1185">Reference proteome</keyword>
<evidence type="ECO:0000256" key="10">
    <source>
        <dbReference type="ARBA" id="ARBA00023121"/>
    </source>
</evidence>
<organism evidence="16 17">
    <name type="scientific">Chloropicon roscoffensis</name>
    <dbReference type="NCBI Taxonomy" id="1461544"/>
    <lineage>
        <taxon>Eukaryota</taxon>
        <taxon>Viridiplantae</taxon>
        <taxon>Chlorophyta</taxon>
        <taxon>Chloropicophyceae</taxon>
        <taxon>Chloropicales</taxon>
        <taxon>Chloropicaceae</taxon>
        <taxon>Chloropicon</taxon>
    </lineage>
</organism>
<evidence type="ECO:0000256" key="4">
    <source>
        <dbReference type="ARBA" id="ARBA00022692"/>
    </source>
</evidence>